<evidence type="ECO:0000256" key="8">
    <source>
        <dbReference type="ARBA" id="ARBA00048679"/>
    </source>
</evidence>
<evidence type="ECO:0000256" key="3">
    <source>
        <dbReference type="ARBA" id="ARBA00022527"/>
    </source>
</evidence>
<reference evidence="12 13" key="1">
    <citation type="journal article" date="2019" name="Genome Biol. Evol.">
        <title>Insights into the evolution of the New World diploid cottons (Gossypium, subgenus Houzingenia) based on genome sequencing.</title>
        <authorList>
            <person name="Grover C.E."/>
            <person name="Arick M.A. 2nd"/>
            <person name="Thrash A."/>
            <person name="Conover J.L."/>
            <person name="Sanders W.S."/>
            <person name="Peterson D.G."/>
            <person name="Frelichowski J.E."/>
            <person name="Scheffler J.A."/>
            <person name="Scheffler B.E."/>
            <person name="Wendel J.F."/>
        </authorList>
    </citation>
    <scope>NUCLEOTIDE SEQUENCE [LARGE SCALE GENOMIC DNA]</scope>
    <source>
        <strain evidence="12">8</strain>
        <tissue evidence="12">Leaf</tissue>
    </source>
</reference>
<dbReference type="Proteomes" id="UP000593578">
    <property type="component" value="Unassembled WGS sequence"/>
</dbReference>
<dbReference type="GO" id="GO:0005524">
    <property type="term" value="F:ATP binding"/>
    <property type="evidence" value="ECO:0007669"/>
    <property type="project" value="UniProtKB-UniRule"/>
</dbReference>
<organism evidence="12 13">
    <name type="scientific">Gossypium raimondii</name>
    <name type="common">Peruvian cotton</name>
    <name type="synonym">Gossypium klotzschianum subsp. raimondii</name>
    <dbReference type="NCBI Taxonomy" id="29730"/>
    <lineage>
        <taxon>Eukaryota</taxon>
        <taxon>Viridiplantae</taxon>
        <taxon>Streptophyta</taxon>
        <taxon>Embryophyta</taxon>
        <taxon>Tracheophyta</taxon>
        <taxon>Spermatophyta</taxon>
        <taxon>Magnoliopsida</taxon>
        <taxon>eudicotyledons</taxon>
        <taxon>Gunneridae</taxon>
        <taxon>Pentapetalae</taxon>
        <taxon>rosids</taxon>
        <taxon>malvids</taxon>
        <taxon>Malvales</taxon>
        <taxon>Malvaceae</taxon>
        <taxon>Malvoideae</taxon>
        <taxon>Gossypium</taxon>
    </lineage>
</organism>
<dbReference type="Gene3D" id="3.30.200.20">
    <property type="entry name" value="Phosphorylase Kinase, domain 1"/>
    <property type="match status" value="1"/>
</dbReference>
<keyword evidence="3" id="KW-0808">Transferase</keyword>
<evidence type="ECO:0000256" key="1">
    <source>
        <dbReference type="ARBA" id="ARBA00004193"/>
    </source>
</evidence>
<evidence type="ECO:0000256" key="10">
    <source>
        <dbReference type="SAM" id="MobiDB-lite"/>
    </source>
</evidence>
<dbReference type="FunFam" id="3.30.200.20:FF:000186">
    <property type="entry name" value="Serine/threonine-protein kinase PBS1"/>
    <property type="match status" value="1"/>
</dbReference>
<dbReference type="PANTHER" id="PTHR47985">
    <property type="entry name" value="OS07G0668900 PROTEIN"/>
    <property type="match status" value="1"/>
</dbReference>
<dbReference type="InterPro" id="IPR017441">
    <property type="entry name" value="Protein_kinase_ATP_BS"/>
</dbReference>
<dbReference type="EMBL" id="JABEZZ010000011">
    <property type="protein sequence ID" value="MBA0600415.1"/>
    <property type="molecule type" value="Genomic_DNA"/>
</dbReference>
<dbReference type="PROSITE" id="PS50011">
    <property type="entry name" value="PROTEIN_KINASE_DOM"/>
    <property type="match status" value="1"/>
</dbReference>
<sequence length="131" mass="14449">MVEKLKVNSAPNTKKEATKDGGSDHIAAHTFTFRELAAATKNFRADCLLGEGGFGRVYKGRLESTNQVVAIKQLDPNGLQGNREFLVEVLMLSLLHHPNLVNLIGYCADGDQRLLVYEYMPLGSLEDHLHG</sequence>
<evidence type="ECO:0000313" key="12">
    <source>
        <dbReference type="EMBL" id="MBA0600415.1"/>
    </source>
</evidence>
<dbReference type="InterPro" id="IPR011009">
    <property type="entry name" value="Kinase-like_dom_sf"/>
</dbReference>
<dbReference type="InterPro" id="IPR001245">
    <property type="entry name" value="Ser-Thr/Tyr_kinase_cat_dom"/>
</dbReference>
<comment type="catalytic activity">
    <reaction evidence="8">
        <text>L-seryl-[protein] + ATP = O-phospho-L-seryl-[protein] + ADP + H(+)</text>
        <dbReference type="Rhea" id="RHEA:17989"/>
        <dbReference type="Rhea" id="RHEA-COMP:9863"/>
        <dbReference type="Rhea" id="RHEA-COMP:11604"/>
        <dbReference type="ChEBI" id="CHEBI:15378"/>
        <dbReference type="ChEBI" id="CHEBI:29999"/>
        <dbReference type="ChEBI" id="CHEBI:30616"/>
        <dbReference type="ChEBI" id="CHEBI:83421"/>
        <dbReference type="ChEBI" id="CHEBI:456216"/>
        <dbReference type="EC" id="2.7.11.1"/>
    </reaction>
</comment>
<proteinExistence type="predicted"/>
<keyword evidence="3" id="KW-0723">Serine/threonine-protein kinase</keyword>
<feature type="region of interest" description="Disordered" evidence="10">
    <location>
        <begin position="1"/>
        <end position="22"/>
    </location>
</feature>
<gene>
    <name evidence="12" type="ORF">Gorai_006602</name>
</gene>
<comment type="catalytic activity">
    <reaction evidence="7">
        <text>L-threonyl-[protein] + ATP = O-phospho-L-threonyl-[protein] + ADP + H(+)</text>
        <dbReference type="Rhea" id="RHEA:46608"/>
        <dbReference type="Rhea" id="RHEA-COMP:11060"/>
        <dbReference type="Rhea" id="RHEA-COMP:11605"/>
        <dbReference type="ChEBI" id="CHEBI:15378"/>
        <dbReference type="ChEBI" id="CHEBI:30013"/>
        <dbReference type="ChEBI" id="CHEBI:30616"/>
        <dbReference type="ChEBI" id="CHEBI:61977"/>
        <dbReference type="ChEBI" id="CHEBI:456216"/>
        <dbReference type="EC" id="2.7.11.1"/>
    </reaction>
</comment>
<dbReference type="AlphaFoldDB" id="A0A7J8QFU3"/>
<evidence type="ECO:0000256" key="7">
    <source>
        <dbReference type="ARBA" id="ARBA00047899"/>
    </source>
</evidence>
<evidence type="ECO:0000313" key="13">
    <source>
        <dbReference type="Proteomes" id="UP000593578"/>
    </source>
</evidence>
<evidence type="ECO:0000256" key="4">
    <source>
        <dbReference type="ARBA" id="ARBA00022553"/>
    </source>
</evidence>
<dbReference type="EC" id="2.7.11.1" evidence="2"/>
<evidence type="ECO:0000259" key="11">
    <source>
        <dbReference type="PROSITE" id="PS50011"/>
    </source>
</evidence>
<evidence type="ECO:0000256" key="2">
    <source>
        <dbReference type="ARBA" id="ARBA00012513"/>
    </source>
</evidence>
<keyword evidence="9" id="KW-0547">Nucleotide-binding</keyword>
<comment type="subcellular location">
    <subcellularLocation>
        <location evidence="1">Cell membrane</location>
        <topology evidence="1">Lipid-anchor</topology>
    </subcellularLocation>
</comment>
<dbReference type="PANTHER" id="PTHR47985:SF23">
    <property type="entry name" value="OS07G0695300 PROTEIN"/>
    <property type="match status" value="1"/>
</dbReference>
<dbReference type="PROSITE" id="PS00107">
    <property type="entry name" value="PROTEIN_KINASE_ATP"/>
    <property type="match status" value="1"/>
</dbReference>
<keyword evidence="4" id="KW-0597">Phosphoprotein</keyword>
<dbReference type="Pfam" id="PF07714">
    <property type="entry name" value="PK_Tyr_Ser-Thr"/>
    <property type="match status" value="1"/>
</dbReference>
<keyword evidence="3" id="KW-0418">Kinase</keyword>
<dbReference type="InterPro" id="IPR000719">
    <property type="entry name" value="Prot_kinase_dom"/>
</dbReference>
<feature type="domain" description="Protein kinase" evidence="11">
    <location>
        <begin position="43"/>
        <end position="131"/>
    </location>
</feature>
<dbReference type="GO" id="GO:0005886">
    <property type="term" value="C:plasma membrane"/>
    <property type="evidence" value="ECO:0007669"/>
    <property type="project" value="UniProtKB-SubCell"/>
</dbReference>
<evidence type="ECO:0000256" key="9">
    <source>
        <dbReference type="PROSITE-ProRule" id="PRU10141"/>
    </source>
</evidence>
<evidence type="ECO:0000256" key="5">
    <source>
        <dbReference type="ARBA" id="ARBA00023136"/>
    </source>
</evidence>
<accession>A0A7J8QFU3</accession>
<evidence type="ECO:0000256" key="6">
    <source>
        <dbReference type="ARBA" id="ARBA00023288"/>
    </source>
</evidence>
<comment type="caution">
    <text evidence="12">The sequence shown here is derived from an EMBL/GenBank/DDBJ whole genome shotgun (WGS) entry which is preliminary data.</text>
</comment>
<feature type="non-terminal residue" evidence="12">
    <location>
        <position position="131"/>
    </location>
</feature>
<keyword evidence="5" id="KW-0472">Membrane</keyword>
<protein>
    <recommendedName>
        <fullName evidence="2">non-specific serine/threonine protein kinase</fullName>
        <ecNumber evidence="2">2.7.11.1</ecNumber>
    </recommendedName>
</protein>
<dbReference type="SUPFAM" id="SSF56112">
    <property type="entry name" value="Protein kinase-like (PK-like)"/>
    <property type="match status" value="1"/>
</dbReference>
<keyword evidence="9" id="KW-0067">ATP-binding</keyword>
<feature type="compositionally biased region" description="Basic and acidic residues" evidence="10">
    <location>
        <begin position="13"/>
        <end position="22"/>
    </location>
</feature>
<name>A0A7J8QFU3_GOSRA</name>
<keyword evidence="6" id="KW-0449">Lipoprotein</keyword>
<dbReference type="GO" id="GO:0004674">
    <property type="term" value="F:protein serine/threonine kinase activity"/>
    <property type="evidence" value="ECO:0007669"/>
    <property type="project" value="UniProtKB-KW"/>
</dbReference>
<feature type="binding site" evidence="9">
    <location>
        <position position="72"/>
    </location>
    <ligand>
        <name>ATP</name>
        <dbReference type="ChEBI" id="CHEBI:30616"/>
    </ligand>
</feature>